<dbReference type="Pfam" id="PF04336">
    <property type="entry name" value="ACP_PD"/>
    <property type="match status" value="1"/>
</dbReference>
<sequence length="201" mass="22857">MNYLAHLALSGSDAQVRTGGFLGDWLKGPLHQHTEQWPAGVIAGVRRHRDIDAWIDRQPETATAMALLGPRYRRVAGPVIDIMFDHFLAQQFSRWHQPELALFCTEVFRQLGPFKARMPSGAQRFLERAQSHKLFERYGDKATIYGVVASLQRRLSKPELLANIEPVLVARDAELAEVFNEVYPKLLTYVNSPVHDPSKRD</sequence>
<reference evidence="5 6" key="1">
    <citation type="submission" date="2020-08" db="EMBL/GenBank/DDBJ databases">
        <title>Genomic Encyclopedia of Type Strains, Phase III (KMG-III): the genomes of soil and plant-associated and newly described type strains.</title>
        <authorList>
            <person name="Whitman W."/>
        </authorList>
    </citation>
    <scope>NUCLEOTIDE SEQUENCE [LARGE SCALE GENOMIC DNA]</scope>
    <source>
        <strain evidence="5 6">CECT 8571</strain>
    </source>
</reference>
<keyword evidence="3" id="KW-0443">Lipid metabolism</keyword>
<organism evidence="5 6">
    <name type="scientific">Simiduia aestuariiviva</name>
    <dbReference type="NCBI Taxonomy" id="1510459"/>
    <lineage>
        <taxon>Bacteria</taxon>
        <taxon>Pseudomonadati</taxon>
        <taxon>Pseudomonadota</taxon>
        <taxon>Gammaproteobacteria</taxon>
        <taxon>Cellvibrionales</taxon>
        <taxon>Cellvibrionaceae</taxon>
        <taxon>Simiduia</taxon>
    </lineage>
</organism>
<dbReference type="AlphaFoldDB" id="A0A839UU00"/>
<accession>A0A839UU00</accession>
<dbReference type="GO" id="GO:0008770">
    <property type="term" value="F:[acyl-carrier-protein] phosphodiesterase activity"/>
    <property type="evidence" value="ECO:0007669"/>
    <property type="project" value="InterPro"/>
</dbReference>
<keyword evidence="4" id="KW-0276">Fatty acid metabolism</keyword>
<dbReference type="EMBL" id="JACHXZ010000004">
    <property type="protein sequence ID" value="MBB3169920.1"/>
    <property type="molecule type" value="Genomic_DNA"/>
</dbReference>
<evidence type="ECO:0000256" key="4">
    <source>
        <dbReference type="ARBA" id="ARBA00023160"/>
    </source>
</evidence>
<evidence type="ECO:0000313" key="5">
    <source>
        <dbReference type="EMBL" id="MBB3169920.1"/>
    </source>
</evidence>
<proteinExistence type="predicted"/>
<evidence type="ECO:0000256" key="1">
    <source>
        <dbReference type="ARBA" id="ARBA00022516"/>
    </source>
</evidence>
<dbReference type="InterPro" id="IPR007431">
    <property type="entry name" value="ACP_PD"/>
</dbReference>
<keyword evidence="6" id="KW-1185">Reference proteome</keyword>
<dbReference type="PANTHER" id="PTHR38764:SF1">
    <property type="entry name" value="ACYL CARRIER PROTEIN PHOSPHODIESTERASE"/>
    <property type="match status" value="1"/>
</dbReference>
<name>A0A839UU00_9GAMM</name>
<evidence type="ECO:0000256" key="2">
    <source>
        <dbReference type="ARBA" id="ARBA00022801"/>
    </source>
</evidence>
<evidence type="ECO:0000313" key="6">
    <source>
        <dbReference type="Proteomes" id="UP000559987"/>
    </source>
</evidence>
<dbReference type="PANTHER" id="PTHR38764">
    <property type="entry name" value="ACYL CARRIER PROTEIN PHOSPHODIESTERASE"/>
    <property type="match status" value="1"/>
</dbReference>
<keyword evidence="1" id="KW-0444">Lipid biosynthesis</keyword>
<dbReference type="GO" id="GO:0006633">
    <property type="term" value="P:fatty acid biosynthetic process"/>
    <property type="evidence" value="ECO:0007669"/>
    <property type="project" value="UniProtKB-KW"/>
</dbReference>
<dbReference type="Proteomes" id="UP000559987">
    <property type="component" value="Unassembled WGS sequence"/>
</dbReference>
<comment type="caution">
    <text evidence="5">The sequence shown here is derived from an EMBL/GenBank/DDBJ whole genome shotgun (WGS) entry which is preliminary data.</text>
</comment>
<gene>
    <name evidence="5" type="ORF">FHS30_003133</name>
</gene>
<protein>
    <submittedName>
        <fullName evidence="5">Acyl carrier protein phosphodiesterase</fullName>
    </submittedName>
</protein>
<evidence type="ECO:0000256" key="3">
    <source>
        <dbReference type="ARBA" id="ARBA00023098"/>
    </source>
</evidence>
<dbReference type="RefSeq" id="WP_183911401.1">
    <property type="nucleotide sequence ID" value="NZ_JACHXZ010000004.1"/>
</dbReference>
<keyword evidence="2" id="KW-0378">Hydrolase</keyword>
<keyword evidence="4" id="KW-0275">Fatty acid biosynthesis</keyword>